<dbReference type="Gene3D" id="3.10.580.10">
    <property type="entry name" value="CBS-domain"/>
    <property type="match status" value="1"/>
</dbReference>
<keyword evidence="1" id="KW-0129">CBS domain</keyword>
<gene>
    <name evidence="3" type="ORF">AWY79_10365</name>
    <name evidence="4" type="ORF">EDC59_103188</name>
</gene>
<dbReference type="InterPro" id="IPR050486">
    <property type="entry name" value="Mannose-1P_guanyltransferase"/>
</dbReference>
<dbReference type="InterPro" id="IPR000644">
    <property type="entry name" value="CBS_dom"/>
</dbReference>
<evidence type="ECO:0000259" key="2">
    <source>
        <dbReference type="PROSITE" id="PS51371"/>
    </source>
</evidence>
<proteinExistence type="predicted"/>
<organism evidence="4 6">
    <name type="scientific">Pseudodesulfovibrio indicus</name>
    <dbReference type="NCBI Taxonomy" id="1716143"/>
    <lineage>
        <taxon>Bacteria</taxon>
        <taxon>Pseudomonadati</taxon>
        <taxon>Thermodesulfobacteriota</taxon>
        <taxon>Desulfovibrionia</taxon>
        <taxon>Desulfovibrionales</taxon>
        <taxon>Desulfovibrionaceae</taxon>
    </lineage>
</organism>
<keyword evidence="5" id="KW-1185">Reference proteome</keyword>
<dbReference type="CDD" id="cd06426">
    <property type="entry name" value="NTP_transferase_like_2"/>
    <property type="match status" value="1"/>
</dbReference>
<dbReference type="RefSeq" id="WP_066803286.1">
    <property type="nucleotide sequence ID" value="NZ_CP014206.1"/>
</dbReference>
<feature type="domain" description="CBS" evidence="2">
    <location>
        <begin position="1"/>
        <end position="58"/>
    </location>
</feature>
<dbReference type="Pfam" id="PF00483">
    <property type="entry name" value="NTP_transferase"/>
    <property type="match status" value="1"/>
</dbReference>
<dbReference type="OrthoDB" id="9788272at2"/>
<evidence type="ECO:0000256" key="1">
    <source>
        <dbReference type="PROSITE-ProRule" id="PRU00703"/>
    </source>
</evidence>
<dbReference type="InterPro" id="IPR029044">
    <property type="entry name" value="Nucleotide-diphossugar_trans"/>
</dbReference>
<dbReference type="Proteomes" id="UP000295506">
    <property type="component" value="Unassembled WGS sequence"/>
</dbReference>
<dbReference type="SUPFAM" id="SSF53448">
    <property type="entry name" value="Nucleotide-diphospho-sugar transferases"/>
    <property type="match status" value="1"/>
</dbReference>
<evidence type="ECO:0000313" key="4">
    <source>
        <dbReference type="EMBL" id="TDT89890.1"/>
    </source>
</evidence>
<dbReference type="KEGG" id="dej:AWY79_10365"/>
<dbReference type="InterPro" id="IPR046342">
    <property type="entry name" value="CBS_dom_sf"/>
</dbReference>
<dbReference type="PANTHER" id="PTHR22572">
    <property type="entry name" value="SUGAR-1-PHOSPHATE GUANYL TRANSFERASE"/>
    <property type="match status" value="1"/>
</dbReference>
<name>A0A126QN26_9BACT</name>
<evidence type="ECO:0000313" key="3">
    <source>
        <dbReference type="EMBL" id="AMK11490.1"/>
    </source>
</evidence>
<dbReference type="SUPFAM" id="SSF54631">
    <property type="entry name" value="CBS-domain pair"/>
    <property type="match status" value="1"/>
</dbReference>
<feature type="domain" description="CBS" evidence="2">
    <location>
        <begin position="66"/>
        <end position="122"/>
    </location>
</feature>
<reference evidence="3 5" key="1">
    <citation type="journal article" date="2016" name="Front. Microbiol.">
        <title>Genome Sequence of the Piezophilic, Mesophilic Sulfate-Reducing Bacterium Desulfovibrio indicus J2T.</title>
        <authorList>
            <person name="Cao J."/>
            <person name="Maignien L."/>
            <person name="Shao Z."/>
            <person name="Alain K."/>
            <person name="Jebbar M."/>
        </authorList>
    </citation>
    <scope>NUCLEOTIDE SEQUENCE [LARGE SCALE GENOMIC DNA]</scope>
    <source>
        <strain evidence="3 5">J2</strain>
    </source>
</reference>
<dbReference type="InterPro" id="IPR005835">
    <property type="entry name" value="NTP_transferase_dom"/>
</dbReference>
<accession>A0A126QN26</accession>
<dbReference type="EMBL" id="CP014206">
    <property type="protein sequence ID" value="AMK11490.1"/>
    <property type="molecule type" value="Genomic_DNA"/>
</dbReference>
<dbReference type="EMBL" id="SOBK01000003">
    <property type="protein sequence ID" value="TDT89890.1"/>
    <property type="molecule type" value="Genomic_DNA"/>
</dbReference>
<protein>
    <submittedName>
        <fullName evidence="3">Alcohol dehydrogenase</fullName>
    </submittedName>
    <submittedName>
        <fullName evidence="4">CBS domain protein</fullName>
    </submittedName>
</protein>
<dbReference type="CDD" id="cd04607">
    <property type="entry name" value="CBS_pair_NTP_transferase_assoc"/>
    <property type="match status" value="1"/>
</dbReference>
<dbReference type="Proteomes" id="UP000055611">
    <property type="component" value="Chromosome"/>
</dbReference>
<dbReference type="Gene3D" id="3.90.550.10">
    <property type="entry name" value="Spore Coat Polysaccharide Biosynthesis Protein SpsA, Chain A"/>
    <property type="match status" value="1"/>
</dbReference>
<sequence>MKEWTSALIPVTATVRDTAETLNRTSLQIALVADEQGCLKGVITDGDIRRGLLAGKTMESPAAEIMETEFFSAGPDDDQAALLATMRSRDIRQVPLLDGKGRVVGLRTLFDIITPARRDNWVVLMAGGLGQRLRPLTEDCPKPLLNVGNKPLLKTILDQFASYGFTKFYISVNYRADMVEDYFGDGSKHGVEIRYLREKAQLGTAGAVGLIEEKPDAPIFVMNGDLLTKVDFPGMLDFHLEQNARATMAVRRFEFQVPYGVVNVENHRITALEEKPTHKFFVNAGIYVLDPDVAAAIPKNEYLDMPSLFGRLMDKGEPTAAFPIHEYWMDIGRKQDFDQANFDYDMHFCVREDL</sequence>
<dbReference type="PROSITE" id="PS51371">
    <property type="entry name" value="CBS"/>
    <property type="match status" value="2"/>
</dbReference>
<reference evidence="4 6" key="2">
    <citation type="submission" date="2019-03" db="EMBL/GenBank/DDBJ databases">
        <title>Genomic Encyclopedia of Type Strains, Phase IV (KMG-IV): sequencing the most valuable type-strain genomes for metagenomic binning, comparative biology and taxonomic classification.</title>
        <authorList>
            <person name="Goeker M."/>
        </authorList>
    </citation>
    <scope>NUCLEOTIDE SEQUENCE [LARGE SCALE GENOMIC DNA]</scope>
    <source>
        <strain evidence="4 6">DSM 101483</strain>
    </source>
</reference>
<evidence type="ECO:0000313" key="5">
    <source>
        <dbReference type="Proteomes" id="UP000055611"/>
    </source>
</evidence>
<dbReference type="Pfam" id="PF00571">
    <property type="entry name" value="CBS"/>
    <property type="match status" value="2"/>
</dbReference>
<evidence type="ECO:0000313" key="6">
    <source>
        <dbReference type="Proteomes" id="UP000295506"/>
    </source>
</evidence>
<dbReference type="AlphaFoldDB" id="A0A126QN26"/>